<gene>
    <name evidence="1" type="ORF">DBB42_03410</name>
</gene>
<sequence length="821" mass="91232">MARPTRAQFRKYMDQGPCTFGWHAVLILDRWRTNAILAQEHLEFLIGGEWLPLISLKTDVENGAWREIENMQLDRPVLSFANADLATSKARLSMNVLGGLIKEYRQSPGSAQPELINYSFMDPLTAPTVRMDIWLKETGDGLVSEEGVVILDLSNGMGYTFEATGWEEMNQKLGAAIHKYFKEKWPKDKQVWELNVLKPVEGELNPARFRVRTHPLKGAKELSQVSEEEVPEGAIYVGISFSPSVVGNFPDNNSDIPYYLFEPRDSSDAPYSMGIMLSNEAWVQQVLVKRITAMPEFSGLEYKLEPDVSGFYREMTFDASIFNIPTEDIDYGQEPGYTEGGWTYSYQYHSGLSFNDVKIYIKFSNGKISMGVAVDTPVHFECTFLSWGSVWTTADRPGRVKINFKKDYPVKLLENGSLRVEAGAVVEEADITTDVESGFNMGAEYYVLTKCKNAFIDPIRATFRSMTSALDKAGIEVDVFRLNGLIFRSEDVATPRDGEFADDFALMGDLTPKYALALTPFEKTIVSGDTFKYDDLPEDLGEVVWTLRALPNESSEKLGTIVKGLYTPPSASEIEGAYKRVIVTATAGDKQSSALVTVVPASISIYPYFLVAQFDPDKEDVPTPRYLLVGGDIKNDLTWSMAAGSKGSQREPMDGDGLDIPEGKNVRVYLSPKRAPGEPGEVEALVHLDRVEVSAGGLKQSIDIILPWSTASGSIKAVQAEHGGKSIVKLELWYFDAEYGEEVSLEPAETKWAVLRGEGTIDSSTGYYEIQDSEGPYIIVASRERVNARNPIWSYSVIVLTNTAKRAIAVESNEGRSDHGR</sequence>
<name>A0A2R7USN0_PSEDL</name>
<comment type="caution">
    <text evidence="1">The sequence shown here is derived from an EMBL/GenBank/DDBJ whole genome shotgun (WGS) entry which is preliminary data.</text>
</comment>
<proteinExistence type="predicted"/>
<accession>A0A2R7USN0</accession>
<evidence type="ECO:0000313" key="2">
    <source>
        <dbReference type="Proteomes" id="UP000244874"/>
    </source>
</evidence>
<dbReference type="EMBL" id="QANO01000075">
    <property type="protein sequence ID" value="PTU53619.1"/>
    <property type="molecule type" value="Genomic_DNA"/>
</dbReference>
<reference evidence="1 2" key="1">
    <citation type="submission" date="2018-04" db="EMBL/GenBank/DDBJ databases">
        <authorList>
            <person name="Go L.Y."/>
            <person name="Mitchell J.A."/>
        </authorList>
    </citation>
    <scope>NUCLEOTIDE SEQUENCE [LARGE SCALE GENOMIC DNA]</scope>
    <source>
        <strain evidence="1 2">KCJK7865</strain>
    </source>
</reference>
<evidence type="ECO:0000313" key="1">
    <source>
        <dbReference type="EMBL" id="PTU53619.1"/>
    </source>
</evidence>
<protein>
    <submittedName>
        <fullName evidence="1">Uncharacterized protein</fullName>
    </submittedName>
</protein>
<dbReference type="Proteomes" id="UP000244874">
    <property type="component" value="Unassembled WGS sequence"/>
</dbReference>
<organism evidence="1 2">
    <name type="scientific">Pseudomonas plecoglossicida</name>
    <dbReference type="NCBI Taxonomy" id="70775"/>
    <lineage>
        <taxon>Bacteria</taxon>
        <taxon>Pseudomonadati</taxon>
        <taxon>Pseudomonadota</taxon>
        <taxon>Gammaproteobacteria</taxon>
        <taxon>Pseudomonadales</taxon>
        <taxon>Pseudomonadaceae</taxon>
        <taxon>Pseudomonas</taxon>
    </lineage>
</organism>
<dbReference type="AlphaFoldDB" id="A0A2R7USN0"/>